<dbReference type="InterPro" id="IPR005754">
    <property type="entry name" value="Sortase"/>
</dbReference>
<reference evidence="3 4" key="1">
    <citation type="submission" date="2018-07" db="EMBL/GenBank/DDBJ databases">
        <title>Genomic Encyclopedia of Type Strains, Phase III (KMG-III): the genomes of soil and plant-associated and newly described type strains.</title>
        <authorList>
            <person name="Whitman W."/>
        </authorList>
    </citation>
    <scope>NUCLEOTIDE SEQUENCE [LARGE SCALE GENOMIC DNA]</scope>
    <source>
        <strain evidence="3 4">CECT 8333</strain>
    </source>
</reference>
<protein>
    <submittedName>
        <fullName evidence="3">Sortase A</fullName>
    </submittedName>
</protein>
<evidence type="ECO:0000256" key="2">
    <source>
        <dbReference type="PIRSR" id="PIRSR605754-1"/>
    </source>
</evidence>
<dbReference type="Gene3D" id="2.40.260.10">
    <property type="entry name" value="Sortase"/>
    <property type="match status" value="1"/>
</dbReference>
<dbReference type="NCBIfam" id="TIGR01076">
    <property type="entry name" value="sortase_fam"/>
    <property type="match status" value="1"/>
</dbReference>
<accession>A0A369B6V0</accession>
<feature type="active site" description="Acyl-thioester intermediate" evidence="2">
    <location>
        <position position="207"/>
    </location>
</feature>
<dbReference type="RefSeq" id="WP_181873255.1">
    <property type="nucleotide sequence ID" value="NZ_QPJW01000013.1"/>
</dbReference>
<keyword evidence="1" id="KW-0378">Hydrolase</keyword>
<dbReference type="EMBL" id="QPJW01000013">
    <property type="protein sequence ID" value="RCX16257.1"/>
    <property type="molecule type" value="Genomic_DNA"/>
</dbReference>
<dbReference type="SUPFAM" id="SSF63817">
    <property type="entry name" value="Sortase"/>
    <property type="match status" value="1"/>
</dbReference>
<dbReference type="AlphaFoldDB" id="A0A369B6V0"/>
<organism evidence="3 4">
    <name type="scientific">Fontibacillus phaseoli</name>
    <dbReference type="NCBI Taxonomy" id="1416533"/>
    <lineage>
        <taxon>Bacteria</taxon>
        <taxon>Bacillati</taxon>
        <taxon>Bacillota</taxon>
        <taxon>Bacilli</taxon>
        <taxon>Bacillales</taxon>
        <taxon>Paenibacillaceae</taxon>
        <taxon>Fontibacillus</taxon>
    </lineage>
</organism>
<dbReference type="GO" id="GO:0016787">
    <property type="term" value="F:hydrolase activity"/>
    <property type="evidence" value="ECO:0007669"/>
    <property type="project" value="UniProtKB-KW"/>
</dbReference>
<sequence>MRKIAYLLIGLGILIILFPKMNEWIDDIKQQKLLEAVKTSAVLEENGAENESLRNEYLVMSQALETQSNETEVKAKTIINGNIVKEKSSKTEHKRGIAVIKISKIDLELPVLEGATKSNMKYAAAHLKETTSLGGVGNAAIAAHRAHTKGRLFNRLNEMEIGDEIIIEAKGSQFVYTVDKISIVKPTDVSVLDIKNPDDKVLTLITCDPLVNPTHRLIVRAKIHL</sequence>
<evidence type="ECO:0000256" key="1">
    <source>
        <dbReference type="ARBA" id="ARBA00022801"/>
    </source>
</evidence>
<dbReference type="CDD" id="cd06166">
    <property type="entry name" value="Sortase_D_2"/>
    <property type="match status" value="1"/>
</dbReference>
<dbReference type="Proteomes" id="UP000253090">
    <property type="component" value="Unassembled WGS sequence"/>
</dbReference>
<keyword evidence="4" id="KW-1185">Reference proteome</keyword>
<comment type="caution">
    <text evidence="3">The sequence shown here is derived from an EMBL/GenBank/DDBJ whole genome shotgun (WGS) entry which is preliminary data.</text>
</comment>
<dbReference type="Pfam" id="PF04203">
    <property type="entry name" value="Sortase"/>
    <property type="match status" value="1"/>
</dbReference>
<gene>
    <name evidence="3" type="ORF">DFP94_113115</name>
</gene>
<dbReference type="InterPro" id="IPR023365">
    <property type="entry name" value="Sortase_dom-sf"/>
</dbReference>
<evidence type="ECO:0000313" key="3">
    <source>
        <dbReference type="EMBL" id="RCX16257.1"/>
    </source>
</evidence>
<feature type="active site" description="Proton donor/acceptor" evidence="2">
    <location>
        <position position="144"/>
    </location>
</feature>
<evidence type="ECO:0000313" key="4">
    <source>
        <dbReference type="Proteomes" id="UP000253090"/>
    </source>
</evidence>
<proteinExistence type="predicted"/>
<dbReference type="InterPro" id="IPR042000">
    <property type="entry name" value="Sortase_D_2"/>
</dbReference>
<name>A0A369B6V0_9BACL</name>